<accession>A0AAN9JJG4</accession>
<gene>
    <name evidence="1" type="ORF">VNO77_46373</name>
</gene>
<organism evidence="1 2">
    <name type="scientific">Canavalia gladiata</name>
    <name type="common">Sword bean</name>
    <name type="synonym">Dolichos gladiatus</name>
    <dbReference type="NCBI Taxonomy" id="3824"/>
    <lineage>
        <taxon>Eukaryota</taxon>
        <taxon>Viridiplantae</taxon>
        <taxon>Streptophyta</taxon>
        <taxon>Embryophyta</taxon>
        <taxon>Tracheophyta</taxon>
        <taxon>Spermatophyta</taxon>
        <taxon>Magnoliopsida</taxon>
        <taxon>eudicotyledons</taxon>
        <taxon>Gunneridae</taxon>
        <taxon>Pentapetalae</taxon>
        <taxon>rosids</taxon>
        <taxon>fabids</taxon>
        <taxon>Fabales</taxon>
        <taxon>Fabaceae</taxon>
        <taxon>Papilionoideae</taxon>
        <taxon>50 kb inversion clade</taxon>
        <taxon>NPAAA clade</taxon>
        <taxon>indigoferoid/millettioid clade</taxon>
        <taxon>Phaseoleae</taxon>
        <taxon>Canavalia</taxon>
    </lineage>
</organism>
<comment type="caution">
    <text evidence="1">The sequence shown here is derived from an EMBL/GenBank/DDBJ whole genome shotgun (WGS) entry which is preliminary data.</text>
</comment>
<evidence type="ECO:0000313" key="1">
    <source>
        <dbReference type="EMBL" id="KAK7298828.1"/>
    </source>
</evidence>
<name>A0AAN9JJG4_CANGL</name>
<reference evidence="1 2" key="1">
    <citation type="submission" date="2024-01" db="EMBL/GenBank/DDBJ databases">
        <title>The genomes of 5 underutilized Papilionoideae crops provide insights into root nodulation and disease resistanc.</title>
        <authorList>
            <person name="Jiang F."/>
        </authorList>
    </citation>
    <scope>NUCLEOTIDE SEQUENCE [LARGE SCALE GENOMIC DNA]</scope>
    <source>
        <strain evidence="1">LVBAO_FW01</strain>
        <tissue evidence="1">Leaves</tissue>
    </source>
</reference>
<dbReference type="EMBL" id="JAYMYQ010000024">
    <property type="protein sequence ID" value="KAK7298828.1"/>
    <property type="molecule type" value="Genomic_DNA"/>
</dbReference>
<evidence type="ECO:0000313" key="2">
    <source>
        <dbReference type="Proteomes" id="UP001367508"/>
    </source>
</evidence>
<dbReference type="Proteomes" id="UP001367508">
    <property type="component" value="Unassembled WGS sequence"/>
</dbReference>
<keyword evidence="2" id="KW-1185">Reference proteome</keyword>
<sequence length="148" mass="17031">MGDSLDNMTSLLAVGYETILGYDSHLESSQIWSGPKAWDCFFLIARVLHRLDLGRELKKKLTLSLLIKARAAELKHQRLLFRHWLLLSEGAFSLGRLSQKREKENVKRLRTLVQSEDWDKFFPFSLVLFELSRIAISGTKVVLSLLKS</sequence>
<proteinExistence type="predicted"/>
<protein>
    <submittedName>
        <fullName evidence="1">Uncharacterized protein</fullName>
    </submittedName>
</protein>
<dbReference type="AlphaFoldDB" id="A0AAN9JJG4"/>